<gene>
    <name evidence="2" type="ORF">PMG71_05035</name>
</gene>
<evidence type="ECO:0000259" key="1">
    <source>
        <dbReference type="Pfam" id="PF13471"/>
    </source>
</evidence>
<dbReference type="InterPro" id="IPR032708">
    <property type="entry name" value="McjB_C"/>
</dbReference>
<dbReference type="Pfam" id="PF13471">
    <property type="entry name" value="Transglut_core3"/>
    <property type="match status" value="1"/>
</dbReference>
<protein>
    <submittedName>
        <fullName evidence="2">Lasso peptide biosynthesis B2 protein</fullName>
    </submittedName>
</protein>
<dbReference type="RefSeq" id="WP_283752545.1">
    <property type="nucleotide sequence ID" value="NZ_JAQOSP010000036.1"/>
</dbReference>
<dbReference type="Proteomes" id="UP001235303">
    <property type="component" value="Unassembled WGS sequence"/>
</dbReference>
<name>A0ABT7APG0_9CYAN</name>
<feature type="domain" description="Microcin J25-processing protein McjB C-terminal" evidence="1">
    <location>
        <begin position="40"/>
        <end position="148"/>
    </location>
</feature>
<proteinExistence type="predicted"/>
<dbReference type="NCBIfam" id="NF033537">
    <property type="entry name" value="lasso_biosyn_B2"/>
    <property type="match status" value="1"/>
</dbReference>
<dbReference type="EMBL" id="JAQOSP010000036">
    <property type="protein sequence ID" value="MDJ1168782.1"/>
    <property type="molecule type" value="Genomic_DNA"/>
</dbReference>
<evidence type="ECO:0000313" key="3">
    <source>
        <dbReference type="Proteomes" id="UP001235303"/>
    </source>
</evidence>
<reference evidence="2 3" key="1">
    <citation type="submission" date="2023-01" db="EMBL/GenBank/DDBJ databases">
        <title>Novel diversity within Roseofilum (Cyanobacteria; Desertifilaceae) from marine benthic mats with descriptions of four novel species.</title>
        <authorList>
            <person name="Wang Y."/>
            <person name="Berthold D.E."/>
            <person name="Hu J."/>
            <person name="Lefler F.W."/>
            <person name="Laughinghouse H.D. IV."/>
        </authorList>
    </citation>
    <scope>NUCLEOTIDE SEQUENCE [LARGE SCALE GENOMIC DNA]</scope>
    <source>
        <strain evidence="2 3">BLCC-M154</strain>
    </source>
</reference>
<sequence length="153" mass="17209">MKNWFALLKNKAALFWQQPSHRKIAFLEAFLWLGLARGCVLLFPFRWIAPYLGGLNQETSEDGIQPAEQAVVGQIAWAIATSSRYTPWRSNCLAQAIAGKIMLRRRKIASTLYLGLKKNADQLEAHAWLRVGQEIITGGTIESQFKVISFFGA</sequence>
<organism evidence="2 3">
    <name type="scientific">Roseofilum acuticapitatum BLCC-M154</name>
    <dbReference type="NCBI Taxonomy" id="3022444"/>
    <lineage>
        <taxon>Bacteria</taxon>
        <taxon>Bacillati</taxon>
        <taxon>Cyanobacteriota</taxon>
        <taxon>Cyanophyceae</taxon>
        <taxon>Desertifilales</taxon>
        <taxon>Desertifilaceae</taxon>
        <taxon>Roseofilum</taxon>
        <taxon>Roseofilum acuticapitatum</taxon>
    </lineage>
</organism>
<dbReference type="InterPro" id="IPR053521">
    <property type="entry name" value="McjB-like"/>
</dbReference>
<evidence type="ECO:0000313" key="2">
    <source>
        <dbReference type="EMBL" id="MDJ1168782.1"/>
    </source>
</evidence>
<comment type="caution">
    <text evidence="2">The sequence shown here is derived from an EMBL/GenBank/DDBJ whole genome shotgun (WGS) entry which is preliminary data.</text>
</comment>
<accession>A0ABT7APG0</accession>
<keyword evidence="3" id="KW-1185">Reference proteome</keyword>